<protein>
    <submittedName>
        <fullName evidence="1">Uncharacterized protein</fullName>
    </submittedName>
</protein>
<accession>X1H9A6</accession>
<dbReference type="AlphaFoldDB" id="X1H9A6"/>
<gene>
    <name evidence="1" type="ORF">S03H2_44907</name>
</gene>
<sequence length="108" mass="11419">MAELVLLAKDVVVTLTKTDLAVGAPEFDEADILEVVHVSGVTATATTAWIVDAYTDALWIDVAEPTVASHIMFGHTAGVKQFKAKTALAAGDLLVATIREKGERVKVT</sequence>
<reference evidence="1" key="1">
    <citation type="journal article" date="2014" name="Front. Microbiol.">
        <title>High frequency of phylogenetically diverse reductive dehalogenase-homologous genes in deep subseafloor sedimentary metagenomes.</title>
        <authorList>
            <person name="Kawai M."/>
            <person name="Futagami T."/>
            <person name="Toyoda A."/>
            <person name="Takaki Y."/>
            <person name="Nishi S."/>
            <person name="Hori S."/>
            <person name="Arai W."/>
            <person name="Tsubouchi T."/>
            <person name="Morono Y."/>
            <person name="Uchiyama I."/>
            <person name="Ito T."/>
            <person name="Fujiyama A."/>
            <person name="Inagaki F."/>
            <person name="Takami H."/>
        </authorList>
    </citation>
    <scope>NUCLEOTIDE SEQUENCE</scope>
    <source>
        <strain evidence="1">Expedition CK06-06</strain>
    </source>
</reference>
<comment type="caution">
    <text evidence="1">The sequence shown here is derived from an EMBL/GenBank/DDBJ whole genome shotgun (WGS) entry which is preliminary data.</text>
</comment>
<organism evidence="1">
    <name type="scientific">marine sediment metagenome</name>
    <dbReference type="NCBI Taxonomy" id="412755"/>
    <lineage>
        <taxon>unclassified sequences</taxon>
        <taxon>metagenomes</taxon>
        <taxon>ecological metagenomes</taxon>
    </lineage>
</organism>
<proteinExistence type="predicted"/>
<feature type="non-terminal residue" evidence="1">
    <location>
        <position position="108"/>
    </location>
</feature>
<dbReference type="EMBL" id="BARU01028105">
    <property type="protein sequence ID" value="GAH66781.1"/>
    <property type="molecule type" value="Genomic_DNA"/>
</dbReference>
<evidence type="ECO:0000313" key="1">
    <source>
        <dbReference type="EMBL" id="GAH66781.1"/>
    </source>
</evidence>
<name>X1H9A6_9ZZZZ</name>